<dbReference type="GO" id="GO:0070566">
    <property type="term" value="F:adenylyltransferase activity"/>
    <property type="evidence" value="ECO:0007669"/>
    <property type="project" value="TreeGrafter"/>
</dbReference>
<keyword evidence="6" id="KW-0012">Acyltransferase</keyword>
<accession>A0A9X0W9K4</accession>
<dbReference type="AlphaFoldDB" id="A0A9X0W9K4"/>
<dbReference type="SUPFAM" id="SSF69593">
    <property type="entry name" value="Glycerol-3-phosphate (1)-acyltransferase"/>
    <property type="match status" value="1"/>
</dbReference>
<dbReference type="Pfam" id="PF01553">
    <property type="entry name" value="Acyltransferase"/>
    <property type="match status" value="1"/>
</dbReference>
<dbReference type="RefSeq" id="WP_200244656.1">
    <property type="nucleotide sequence ID" value="NZ_NRRY01000020.1"/>
</dbReference>
<dbReference type="PANTHER" id="PTHR22754:SF32">
    <property type="entry name" value="DISCO-INTERACTING PROTEIN 2"/>
    <property type="match status" value="1"/>
</dbReference>
<evidence type="ECO:0000256" key="4">
    <source>
        <dbReference type="SAM" id="Phobius"/>
    </source>
</evidence>
<dbReference type="PROSITE" id="PS00455">
    <property type="entry name" value="AMP_BINDING"/>
    <property type="match status" value="1"/>
</dbReference>
<dbReference type="InterPro" id="IPR036736">
    <property type="entry name" value="ACP-like_sf"/>
</dbReference>
<dbReference type="Proteomes" id="UP001138768">
    <property type="component" value="Unassembled WGS sequence"/>
</dbReference>
<keyword evidence="7" id="KW-1185">Reference proteome</keyword>
<dbReference type="Pfam" id="PF00550">
    <property type="entry name" value="PP-binding"/>
    <property type="match status" value="1"/>
</dbReference>
<comment type="similarity">
    <text evidence="1">Belongs to the ATP-dependent AMP-binding enzyme family.</text>
</comment>
<dbReference type="Gene3D" id="3.30.300.30">
    <property type="match status" value="1"/>
</dbReference>
<dbReference type="PROSITE" id="PS50075">
    <property type="entry name" value="CARRIER"/>
    <property type="match status" value="1"/>
</dbReference>
<evidence type="ECO:0000313" key="6">
    <source>
        <dbReference type="EMBL" id="MBK1619357.1"/>
    </source>
</evidence>
<dbReference type="EMBL" id="NRRY01000020">
    <property type="protein sequence ID" value="MBK1619357.1"/>
    <property type="molecule type" value="Genomic_DNA"/>
</dbReference>
<evidence type="ECO:0000256" key="2">
    <source>
        <dbReference type="ARBA" id="ARBA00022598"/>
    </source>
</evidence>
<dbReference type="CDD" id="cd05931">
    <property type="entry name" value="FAAL"/>
    <property type="match status" value="1"/>
</dbReference>
<dbReference type="GO" id="GO:0071766">
    <property type="term" value="P:Actinobacterium-type cell wall biogenesis"/>
    <property type="evidence" value="ECO:0007669"/>
    <property type="project" value="UniProtKB-ARBA"/>
</dbReference>
<keyword evidence="6" id="KW-0808">Transferase</keyword>
<dbReference type="InterPro" id="IPR020845">
    <property type="entry name" value="AMP-binding_CS"/>
</dbReference>
<keyword evidence="2" id="KW-0436">Ligase</keyword>
<dbReference type="Pfam" id="PF00501">
    <property type="entry name" value="AMP-binding"/>
    <property type="match status" value="1"/>
</dbReference>
<evidence type="ECO:0000256" key="1">
    <source>
        <dbReference type="ARBA" id="ARBA00006432"/>
    </source>
</evidence>
<keyword evidence="4" id="KW-1133">Transmembrane helix</keyword>
<dbReference type="InterPro" id="IPR045851">
    <property type="entry name" value="AMP-bd_C_sf"/>
</dbReference>
<feature type="compositionally biased region" description="Gly residues" evidence="3">
    <location>
        <begin position="20"/>
        <end position="31"/>
    </location>
</feature>
<dbReference type="SUPFAM" id="SSF47336">
    <property type="entry name" value="ACP-like"/>
    <property type="match status" value="1"/>
</dbReference>
<sequence length="980" mass="106544">MTRQRRSTIDASRSRVEQGLGLGNQGQSGGEGDSDPAARLLEILRDFARDSGIDQPPAAIGLDSRLEADLGLDSLGRSELIARLERGLGCRLSDEALLAATAGDLLTLARAGSAATEAGPEAAEAACGEVQATPTTSVGGLAARLPTGADSLLDMLDWHLERHPSQVHIQLYETEDRPRPITYAELADGAARVATGLREAGLRERQTVALMLPTGADYFQGFFGVLRAGGIPVPIYPPARPEQLEEHLRRHAGILSNAGARFLITVPEALTVARLLRAWVPSLTAVLTSKSFADATPTALAAHPRPDAIALLQYTSGSTGEPKGVVLSHADLLANIRAMGAAVAVRPDDCFVSWLPLYHDMGLIGAWLGSLCFGVPFVSMSPLSFLARPVRWLRAIHTHRGTLSAAPNFAYELCLKRVQDGDLEGLDLSCWRRALNGAEPVSADTLRRFAKRFERCGLPANALAPVYGLAEAAVGLSFPPPTRGPVIDCIDRERFAVSGEALRVPCTDQHAMSVVGCGRPLPGYHLRILDQDGQPLPERREGRLYFQGPSATRGYYRNPQATAGLIRDGWHDTGDRGYLADAELYLTGRIKDLIIRGGRNLYPYEVEQAVGELSGVRKGCVVAFAAADQARGSERLVLIAETRERDPARRTKLAQRVRERATDVLGSPPDEILLAPPRSILKTSSGKLRRGATRERWAAGRLTNAPPALLWQLLRLGAAGLRAALLRSARRLPGQLYAGYAWLLFGLIAPWVWLSIMTVPRLRWRWRLVRAGIGLLRRLAFVPLFVQGRERIPPPGQPFVIASNHQSYLDVMALVAAIDRPIDFIAKQGLSTNPLVRWPLERLGTLFVDRFDLLRGPEDAQRFAAALARGETLGFFPEGTFLERPGLLPFRMGAFLAAAGAGVPLLPVAVRGTRELMRGSRFSPRPGHAVVEIGQPIWPSDESWRSAVQLRDQARAFIAPRCEQTATKITPNQRDSAEQA</sequence>
<feature type="region of interest" description="Disordered" evidence="3">
    <location>
        <begin position="1"/>
        <end position="35"/>
    </location>
</feature>
<dbReference type="PANTHER" id="PTHR22754">
    <property type="entry name" value="DISCO-INTERACTING PROTEIN 2 DIP2 -RELATED"/>
    <property type="match status" value="1"/>
</dbReference>
<dbReference type="GO" id="GO:0005886">
    <property type="term" value="C:plasma membrane"/>
    <property type="evidence" value="ECO:0007669"/>
    <property type="project" value="TreeGrafter"/>
</dbReference>
<evidence type="ECO:0000256" key="3">
    <source>
        <dbReference type="SAM" id="MobiDB-lite"/>
    </source>
</evidence>
<dbReference type="GO" id="GO:0006633">
    <property type="term" value="P:fatty acid biosynthetic process"/>
    <property type="evidence" value="ECO:0007669"/>
    <property type="project" value="TreeGrafter"/>
</dbReference>
<keyword evidence="4" id="KW-0812">Transmembrane</keyword>
<dbReference type="Gene3D" id="1.10.1200.10">
    <property type="entry name" value="ACP-like"/>
    <property type="match status" value="1"/>
</dbReference>
<dbReference type="GO" id="GO:0016746">
    <property type="term" value="F:acyltransferase activity"/>
    <property type="evidence" value="ECO:0007669"/>
    <property type="project" value="UniProtKB-KW"/>
</dbReference>
<reference evidence="6 7" key="1">
    <citation type="journal article" date="2020" name="Microorganisms">
        <title>Osmotic Adaptation and Compatible Solute Biosynthesis of Phototrophic Bacteria as Revealed from Genome Analyses.</title>
        <authorList>
            <person name="Imhoff J.F."/>
            <person name="Rahn T."/>
            <person name="Kunzel S."/>
            <person name="Keller A."/>
            <person name="Neulinger S.C."/>
        </authorList>
    </citation>
    <scope>NUCLEOTIDE SEQUENCE [LARGE SCALE GENOMIC DNA]</scope>
    <source>
        <strain evidence="6 7">DSM 25653</strain>
    </source>
</reference>
<dbReference type="InterPro" id="IPR040097">
    <property type="entry name" value="FAAL/FAAC"/>
</dbReference>
<dbReference type="GO" id="GO:0016874">
    <property type="term" value="F:ligase activity"/>
    <property type="evidence" value="ECO:0007669"/>
    <property type="project" value="UniProtKB-KW"/>
</dbReference>
<name>A0A9X0W9K4_9GAMM</name>
<dbReference type="InterPro" id="IPR042099">
    <property type="entry name" value="ANL_N_sf"/>
</dbReference>
<dbReference type="InterPro" id="IPR002123">
    <property type="entry name" value="Plipid/glycerol_acylTrfase"/>
</dbReference>
<evidence type="ECO:0000259" key="5">
    <source>
        <dbReference type="PROSITE" id="PS50075"/>
    </source>
</evidence>
<protein>
    <submittedName>
        <fullName evidence="6">Acyl-phosphate glycerol 3-phosphate acyltransferase</fullName>
    </submittedName>
</protein>
<evidence type="ECO:0000313" key="7">
    <source>
        <dbReference type="Proteomes" id="UP001138768"/>
    </source>
</evidence>
<gene>
    <name evidence="6" type="ORF">CKO42_13095</name>
</gene>
<dbReference type="InterPro" id="IPR009081">
    <property type="entry name" value="PP-bd_ACP"/>
</dbReference>
<dbReference type="SMART" id="SM00563">
    <property type="entry name" value="PlsC"/>
    <property type="match status" value="1"/>
</dbReference>
<organism evidence="6 7">
    <name type="scientific">Lamprobacter modestohalophilus</name>
    <dbReference type="NCBI Taxonomy" id="1064514"/>
    <lineage>
        <taxon>Bacteria</taxon>
        <taxon>Pseudomonadati</taxon>
        <taxon>Pseudomonadota</taxon>
        <taxon>Gammaproteobacteria</taxon>
        <taxon>Chromatiales</taxon>
        <taxon>Chromatiaceae</taxon>
        <taxon>Lamprobacter</taxon>
    </lineage>
</organism>
<comment type="caution">
    <text evidence="6">The sequence shown here is derived from an EMBL/GenBank/DDBJ whole genome shotgun (WGS) entry which is preliminary data.</text>
</comment>
<feature type="transmembrane region" description="Helical" evidence="4">
    <location>
        <begin position="737"/>
        <end position="756"/>
    </location>
</feature>
<dbReference type="Gene3D" id="3.40.50.12780">
    <property type="entry name" value="N-terminal domain of ligase-like"/>
    <property type="match status" value="1"/>
</dbReference>
<keyword evidence="4" id="KW-0472">Membrane</keyword>
<proteinExistence type="inferred from homology"/>
<feature type="domain" description="Carrier" evidence="5">
    <location>
        <begin position="34"/>
        <end position="119"/>
    </location>
</feature>
<dbReference type="FunFam" id="3.40.50.12780:FF:000013">
    <property type="entry name" value="Long-chain-fatty-acid--AMP ligase FadD32"/>
    <property type="match status" value="1"/>
</dbReference>
<dbReference type="SUPFAM" id="SSF56801">
    <property type="entry name" value="Acetyl-CoA synthetase-like"/>
    <property type="match status" value="1"/>
</dbReference>
<dbReference type="CDD" id="cd07989">
    <property type="entry name" value="LPLAT_AGPAT-like"/>
    <property type="match status" value="1"/>
</dbReference>
<dbReference type="InterPro" id="IPR000873">
    <property type="entry name" value="AMP-dep_synth/lig_dom"/>
</dbReference>